<proteinExistence type="inferred from homology"/>
<dbReference type="InterPro" id="IPR018951">
    <property type="entry name" value="Fumarase_C_C"/>
</dbReference>
<evidence type="ECO:0000256" key="5">
    <source>
        <dbReference type="ARBA" id="ARBA00023239"/>
    </source>
</evidence>
<comment type="function">
    <text evidence="6">Involved in the TCA cycle. Catalyzes the stereospecific interconversion of fumarate to L-malate.</text>
</comment>
<dbReference type="FunFam" id="1.10.275.10:FF:000001">
    <property type="entry name" value="Fumarate hydratase, mitochondrial"/>
    <property type="match status" value="1"/>
</dbReference>
<evidence type="ECO:0000259" key="7">
    <source>
        <dbReference type="Pfam" id="PF00206"/>
    </source>
</evidence>
<evidence type="ECO:0000313" key="9">
    <source>
        <dbReference type="EMBL" id="OKL48113.1"/>
    </source>
</evidence>
<dbReference type="OrthoDB" id="9802809at2"/>
<dbReference type="Proteomes" id="UP000186465">
    <property type="component" value="Unassembled WGS sequence"/>
</dbReference>
<dbReference type="GO" id="GO:0006106">
    <property type="term" value="P:fumarate metabolic process"/>
    <property type="evidence" value="ECO:0007669"/>
    <property type="project" value="InterPro"/>
</dbReference>
<evidence type="ECO:0000256" key="4">
    <source>
        <dbReference type="ARBA" id="ARBA00022532"/>
    </source>
</evidence>
<sequence length="464" mass="49118">MTEYRIEHDTMGEVKVPVDALYAAQTQRAVENFPISGVTLSPHHIAALGQIKRAAALANRELGVLEQDQADAIVAAADKVIAGEVNDHFPIDVFQTGSGTSSNMNTNEVVSSLANQTFQGEKPIHPNDHVNASQSSNDVFPSSIHIAAATAIEQELLGELAILAESLEKKAVEFKDVVKSGRTHLMDATPITLGQEFSGYAQQVRNGIERIKDTLPRLRELPLGGTAVGTGINTPNGFSARVIELVAENTGVAFVEAPNHFEAQAAQDALVETSGALRTVAVSFVKIANDLRWMGSGPRAGIGEIALPDLQPGSSIMPGKVNPVLPEATVQVAAQVIGNDAAIAFAGAQGNFDLLVMLPVMARNLLESITILGHVAEQLAIRCVDGITANVERCLEYAESSPSIVTPLNRLIGYEAAAKIAKHSVKTGVTVRQAAIDLGYVANGDITEEQLDKALDVTTMVGNY</sequence>
<dbReference type="InterPro" id="IPR022761">
    <property type="entry name" value="Fumarate_lyase_N"/>
</dbReference>
<protein>
    <recommendedName>
        <fullName evidence="6">Fumarate hydratase class II</fullName>
        <shortName evidence="6">Fumarase C</shortName>
        <ecNumber evidence="6">4.2.1.2</ecNumber>
    </recommendedName>
    <alternativeName>
        <fullName evidence="6">Aerobic fumarase</fullName>
    </alternativeName>
    <alternativeName>
        <fullName evidence="6">Iron-independent fumarase</fullName>
    </alternativeName>
</protein>
<feature type="active site" description="Proton donor/acceptor" evidence="6">
    <location>
        <position position="184"/>
    </location>
</feature>
<evidence type="ECO:0000259" key="8">
    <source>
        <dbReference type="Pfam" id="PF10415"/>
    </source>
</evidence>
<comment type="catalytic activity">
    <reaction evidence="6">
        <text>(S)-malate = fumarate + H2O</text>
        <dbReference type="Rhea" id="RHEA:12460"/>
        <dbReference type="ChEBI" id="CHEBI:15377"/>
        <dbReference type="ChEBI" id="CHEBI:15589"/>
        <dbReference type="ChEBI" id="CHEBI:29806"/>
        <dbReference type="EC" id="4.2.1.2"/>
    </reaction>
</comment>
<keyword evidence="10" id="KW-1185">Reference proteome</keyword>
<dbReference type="Gene3D" id="1.10.275.10">
    <property type="entry name" value="Fumarase/aspartase (N-terminal domain)"/>
    <property type="match status" value="1"/>
</dbReference>
<dbReference type="InterPro" id="IPR020557">
    <property type="entry name" value="Fumarate_lyase_CS"/>
</dbReference>
<dbReference type="HAMAP" id="MF_00743">
    <property type="entry name" value="FumaraseC"/>
    <property type="match status" value="1"/>
</dbReference>
<keyword evidence="5 6" id="KW-0456">Lyase</keyword>
<dbReference type="InterPro" id="IPR024083">
    <property type="entry name" value="Fumarase/histidase_N"/>
</dbReference>
<dbReference type="InterPro" id="IPR008948">
    <property type="entry name" value="L-Aspartase-like"/>
</dbReference>
<dbReference type="GO" id="GO:0005737">
    <property type="term" value="C:cytoplasm"/>
    <property type="evidence" value="ECO:0007669"/>
    <property type="project" value="UniProtKB-SubCell"/>
</dbReference>
<dbReference type="SUPFAM" id="SSF48557">
    <property type="entry name" value="L-aspartase-like"/>
    <property type="match status" value="1"/>
</dbReference>
<feature type="binding site" evidence="6">
    <location>
        <begin position="320"/>
        <end position="322"/>
    </location>
    <ligand>
        <name>substrate</name>
    </ligand>
</feature>
<feature type="binding site" evidence="6">
    <location>
        <begin position="135"/>
        <end position="137"/>
    </location>
    <ligand>
        <name>substrate</name>
    </ligand>
</feature>
<dbReference type="FunFam" id="1.10.40.30:FF:000002">
    <property type="entry name" value="Fumarate hydratase class II"/>
    <property type="match status" value="1"/>
</dbReference>
<dbReference type="CDD" id="cd01362">
    <property type="entry name" value="Fumarase_classII"/>
    <property type="match status" value="1"/>
</dbReference>
<comment type="pathway">
    <text evidence="6">Carbohydrate metabolism; tricarboxylic acid cycle; (S)-malate from fumarate: step 1/1.</text>
</comment>
<feature type="binding site" evidence="6">
    <location>
        <position position="183"/>
    </location>
    <ligand>
        <name>substrate</name>
    </ligand>
</feature>
<evidence type="ECO:0000256" key="1">
    <source>
        <dbReference type="ARBA" id="ARBA00001494"/>
    </source>
</evidence>
<dbReference type="EC" id="4.2.1.2" evidence="6"/>
<feature type="site" description="Important for catalytic activity" evidence="6">
    <location>
        <position position="327"/>
    </location>
</feature>
<gene>
    <name evidence="9" type="primary">aspA</name>
    <name evidence="6" type="synonym">fumC</name>
    <name evidence="9" type="ORF">BM477_06560</name>
</gene>
<comment type="subcellular location">
    <subcellularLocation>
        <location evidence="6">Cytoplasm</location>
    </subcellularLocation>
</comment>
<dbReference type="GO" id="GO:0008797">
    <property type="term" value="F:aspartate ammonia-lyase activity"/>
    <property type="evidence" value="ECO:0007669"/>
    <property type="project" value="UniProtKB-EC"/>
</dbReference>
<name>A0A1Q5PM30_9ACTO</name>
<dbReference type="GO" id="GO:0004333">
    <property type="term" value="F:fumarate hydratase activity"/>
    <property type="evidence" value="ECO:0007669"/>
    <property type="project" value="UniProtKB-UniRule"/>
</dbReference>
<comment type="catalytic activity">
    <reaction evidence="1">
        <text>L-aspartate = fumarate + NH4(+)</text>
        <dbReference type="Rhea" id="RHEA:16601"/>
        <dbReference type="ChEBI" id="CHEBI:28938"/>
        <dbReference type="ChEBI" id="CHEBI:29806"/>
        <dbReference type="ChEBI" id="CHEBI:29991"/>
        <dbReference type="EC" id="4.3.1.1"/>
    </reaction>
</comment>
<feature type="domain" description="Fumarate lyase N-terminal" evidence="7">
    <location>
        <begin position="12"/>
        <end position="338"/>
    </location>
</feature>
<dbReference type="InterPro" id="IPR005677">
    <property type="entry name" value="Fum_hydII"/>
</dbReference>
<dbReference type="Pfam" id="PF00206">
    <property type="entry name" value="Lyase_1"/>
    <property type="match status" value="1"/>
</dbReference>
<dbReference type="EMBL" id="MPDM01000006">
    <property type="protein sequence ID" value="OKL48113.1"/>
    <property type="molecule type" value="Genomic_DNA"/>
</dbReference>
<dbReference type="UniPathway" id="UPA00223">
    <property type="reaction ID" value="UER01007"/>
</dbReference>
<dbReference type="AlphaFoldDB" id="A0A1Q5PM30"/>
<dbReference type="PRINTS" id="PR00149">
    <property type="entry name" value="FUMRATELYASE"/>
</dbReference>
<dbReference type="PROSITE" id="PS00163">
    <property type="entry name" value="FUMARATE_LYASES"/>
    <property type="match status" value="1"/>
</dbReference>
<dbReference type="Gene3D" id="1.10.40.30">
    <property type="entry name" value="Fumarase/aspartase (C-terminal domain)"/>
    <property type="match status" value="1"/>
</dbReference>
<dbReference type="FunFam" id="1.20.200.10:FF:000001">
    <property type="entry name" value="Fumarate hydratase, mitochondrial"/>
    <property type="match status" value="1"/>
</dbReference>
<dbReference type="Pfam" id="PF10415">
    <property type="entry name" value="FumaraseC_C"/>
    <property type="match status" value="1"/>
</dbReference>
<comment type="caution">
    <text evidence="9">The sequence shown here is derived from an EMBL/GenBank/DDBJ whole genome shotgun (WGS) entry which is preliminary data.</text>
</comment>
<dbReference type="Gene3D" id="1.20.200.10">
    <property type="entry name" value="Fumarase/aspartase (Central domain)"/>
    <property type="match status" value="1"/>
</dbReference>
<keyword evidence="4 6" id="KW-0816">Tricarboxylic acid cycle</keyword>
<dbReference type="PANTHER" id="PTHR11444:SF22">
    <property type="entry name" value="FUMARATE HYDRATASE CLASS II"/>
    <property type="match status" value="1"/>
</dbReference>
<feature type="domain" description="Fumarase C C-terminal" evidence="8">
    <location>
        <begin position="404"/>
        <end position="461"/>
    </location>
</feature>
<feature type="binding site" evidence="6">
    <location>
        <begin position="98"/>
        <end position="100"/>
    </location>
    <ligand>
        <name>substrate</name>
    </ligand>
</feature>
<evidence type="ECO:0000256" key="6">
    <source>
        <dbReference type="HAMAP-Rule" id="MF_00743"/>
    </source>
</evidence>
<keyword evidence="3 6" id="KW-0963">Cytoplasm</keyword>
<dbReference type="RefSeq" id="WP_075361882.1">
    <property type="nucleotide sequence ID" value="NZ_MPDM01000006.1"/>
</dbReference>
<comment type="subunit">
    <text evidence="6">Homotetramer.</text>
</comment>
<dbReference type="PANTHER" id="PTHR11444">
    <property type="entry name" value="ASPARTATEAMMONIA/ARGININOSUCCINATE/ADENYLOSUCCINATE LYASE"/>
    <property type="match status" value="1"/>
</dbReference>
<comment type="miscellaneous">
    <text evidence="6">There are 2 substrate-binding sites: the catalytic A site, and the non-catalytic B site that may play a role in the transfer of substrate or product between the active site and the solvent. Alternatively, the B site may bind allosteric effectors.</text>
</comment>
<reference evidence="10" key="1">
    <citation type="submission" date="2016-11" db="EMBL/GenBank/DDBJ databases">
        <title>Actinomyces gypaetusis sp. nov. isolated from Gypaetus barbatus in Qinghai Tibet Plateau China.</title>
        <authorList>
            <person name="Meng X."/>
        </authorList>
    </citation>
    <scope>NUCLEOTIDE SEQUENCE [LARGE SCALE GENOMIC DNA]</scope>
    <source>
        <strain evidence="10">DSM 15383</strain>
    </source>
</reference>
<accession>A0A1Q5PM30</accession>
<feature type="binding site" evidence="6">
    <location>
        <position position="315"/>
    </location>
    <ligand>
        <name>substrate</name>
    </ligand>
</feature>
<evidence type="ECO:0000313" key="10">
    <source>
        <dbReference type="Proteomes" id="UP000186465"/>
    </source>
</evidence>
<evidence type="ECO:0000256" key="3">
    <source>
        <dbReference type="ARBA" id="ARBA00022490"/>
    </source>
</evidence>
<feature type="active site" evidence="6">
    <location>
        <position position="314"/>
    </location>
</feature>
<dbReference type="InterPro" id="IPR000362">
    <property type="entry name" value="Fumarate_lyase_fam"/>
</dbReference>
<comment type="similarity">
    <text evidence="2 6">Belongs to the class-II fumarase/aspartase family. Fumarase subfamily.</text>
</comment>
<organism evidence="9 10">
    <name type="scientific">Boudabousia marimammalium</name>
    <dbReference type="NCBI Taxonomy" id="156892"/>
    <lineage>
        <taxon>Bacteria</taxon>
        <taxon>Bacillati</taxon>
        <taxon>Actinomycetota</taxon>
        <taxon>Actinomycetes</taxon>
        <taxon>Actinomycetales</taxon>
        <taxon>Actinomycetaceae</taxon>
        <taxon>Boudabousia</taxon>
    </lineage>
</organism>
<dbReference type="NCBIfam" id="NF008909">
    <property type="entry name" value="PRK12273.1"/>
    <property type="match status" value="1"/>
</dbReference>
<dbReference type="STRING" id="156892.BM477_06560"/>
<feature type="binding site" description="in site B" evidence="6">
    <location>
        <begin position="125"/>
        <end position="128"/>
    </location>
    <ligand>
        <name>substrate</name>
    </ligand>
</feature>
<dbReference type="GO" id="GO:0006099">
    <property type="term" value="P:tricarboxylic acid cycle"/>
    <property type="evidence" value="ECO:0007669"/>
    <property type="project" value="UniProtKB-UniRule"/>
</dbReference>
<evidence type="ECO:0000256" key="2">
    <source>
        <dbReference type="ARBA" id="ARBA00009084"/>
    </source>
</evidence>